<dbReference type="InterPro" id="IPR029063">
    <property type="entry name" value="SAM-dependent_MTases_sf"/>
</dbReference>
<evidence type="ECO:0000256" key="1">
    <source>
        <dbReference type="ARBA" id="ARBA00009741"/>
    </source>
</evidence>
<dbReference type="HAMAP" id="MF_00735">
    <property type="entry name" value="Methyltr_PrmA"/>
    <property type="match status" value="1"/>
</dbReference>
<keyword evidence="8" id="KW-1185">Reference proteome</keyword>
<dbReference type="EC" id="2.1.1.-" evidence="6"/>
<feature type="binding site" evidence="6">
    <location>
        <position position="158"/>
    </location>
    <ligand>
        <name>S-adenosyl-L-methionine</name>
        <dbReference type="ChEBI" id="CHEBI:59789"/>
    </ligand>
</feature>
<comment type="catalytic activity">
    <reaction evidence="6">
        <text>L-lysyl-[protein] + 3 S-adenosyl-L-methionine = N(6),N(6),N(6)-trimethyl-L-lysyl-[protein] + 3 S-adenosyl-L-homocysteine + 3 H(+)</text>
        <dbReference type="Rhea" id="RHEA:54192"/>
        <dbReference type="Rhea" id="RHEA-COMP:9752"/>
        <dbReference type="Rhea" id="RHEA-COMP:13826"/>
        <dbReference type="ChEBI" id="CHEBI:15378"/>
        <dbReference type="ChEBI" id="CHEBI:29969"/>
        <dbReference type="ChEBI" id="CHEBI:57856"/>
        <dbReference type="ChEBI" id="CHEBI:59789"/>
        <dbReference type="ChEBI" id="CHEBI:61961"/>
    </reaction>
</comment>
<comment type="similarity">
    <text evidence="1 6">Belongs to the methyltransferase superfamily. PrmA family.</text>
</comment>
<accession>A0ABS9EPA4</accession>
<comment type="subcellular location">
    <subcellularLocation>
        <location evidence="6">Cytoplasm</location>
    </subcellularLocation>
</comment>
<dbReference type="InterPro" id="IPR050078">
    <property type="entry name" value="Ribosomal_L11_MeTrfase_PrmA"/>
</dbReference>
<keyword evidence="4 6" id="KW-0808">Transferase</keyword>
<sequence length="288" mass="31340">MTETDSYWWYITLKGPAGQGEVLQSLAEASGCIGSEEDDKPSAVELRAYYRSNYDLGHWMEQLTPLMSEWPEVSIYDMGRLENRQWHALSLEAFPPLNIGERFVVLAPWHRGKEPEGRIPLYINPGSAFGTGYHESTQNVLSLMEKNLSPGAAVADIGCGSGILSIAAAKLGAGVVYARDLDPAVMDEVRSNLELNDLGDVPVHVEEGDLLNGFDKVVDLLVANILLEPLLKMIPQVPEAIGDAGIAIFSGLTVRERDIFVSALSRSGLTVVEEVSSDDWLGLAVKKG</sequence>
<dbReference type="Pfam" id="PF06325">
    <property type="entry name" value="PrmA"/>
    <property type="match status" value="1"/>
</dbReference>
<evidence type="ECO:0000256" key="3">
    <source>
        <dbReference type="ARBA" id="ARBA00022603"/>
    </source>
</evidence>
<feature type="binding site" evidence="6">
    <location>
        <position position="137"/>
    </location>
    <ligand>
        <name>S-adenosyl-L-methionine</name>
        <dbReference type="ChEBI" id="CHEBI:59789"/>
    </ligand>
</feature>
<feature type="binding site" evidence="6">
    <location>
        <position position="180"/>
    </location>
    <ligand>
        <name>S-adenosyl-L-methionine</name>
        <dbReference type="ChEBI" id="CHEBI:59789"/>
    </ligand>
</feature>
<dbReference type="EMBL" id="JAKGUD010000002">
    <property type="protein sequence ID" value="MCF4141710.1"/>
    <property type="molecule type" value="Genomic_DNA"/>
</dbReference>
<evidence type="ECO:0000256" key="6">
    <source>
        <dbReference type="HAMAP-Rule" id="MF_00735"/>
    </source>
</evidence>
<comment type="caution">
    <text evidence="7">The sequence shown here is derived from an EMBL/GenBank/DDBJ whole genome shotgun (WGS) entry which is preliminary data.</text>
</comment>
<keyword evidence="7" id="KW-0689">Ribosomal protein</keyword>
<proteinExistence type="inferred from homology"/>
<reference evidence="7 8" key="1">
    <citation type="submission" date="2022-01" db="EMBL/GenBank/DDBJ databases">
        <title>Dethiosulfovibrio faecalis sp. nov., a novel proteolytic, non-sulfur-reducing bacterium isolated from a marine aquaculture solid waste bioreactor.</title>
        <authorList>
            <person name="Grabowski S."/>
            <person name="Apolinario E."/>
            <person name="Schneider N."/>
            <person name="Marshall C.W."/>
            <person name="Sowers K.R."/>
        </authorList>
    </citation>
    <scope>NUCLEOTIDE SEQUENCE [LARGE SCALE GENOMIC DNA]</scope>
    <source>
        <strain evidence="7 8">DSM 12537</strain>
    </source>
</reference>
<dbReference type="Proteomes" id="UP001200430">
    <property type="component" value="Unassembled WGS sequence"/>
</dbReference>
<protein>
    <recommendedName>
        <fullName evidence="6">Ribosomal protein L11 methyltransferase</fullName>
        <shortName evidence="6">L11 Mtase</shortName>
        <ecNumber evidence="6">2.1.1.-</ecNumber>
    </recommendedName>
</protein>
<dbReference type="PANTHER" id="PTHR43648:SF1">
    <property type="entry name" value="ELECTRON TRANSFER FLAVOPROTEIN BETA SUBUNIT LYSINE METHYLTRANSFERASE"/>
    <property type="match status" value="1"/>
</dbReference>
<gene>
    <name evidence="6" type="primary">prmA</name>
    <name evidence="7" type="ORF">L2W38_02615</name>
</gene>
<keyword evidence="5 6" id="KW-0949">S-adenosyl-L-methionine</keyword>
<evidence type="ECO:0000313" key="8">
    <source>
        <dbReference type="Proteomes" id="UP001200430"/>
    </source>
</evidence>
<dbReference type="Gene3D" id="3.40.50.150">
    <property type="entry name" value="Vaccinia Virus protein VP39"/>
    <property type="match status" value="1"/>
</dbReference>
<feature type="binding site" evidence="6">
    <location>
        <position position="224"/>
    </location>
    <ligand>
        <name>S-adenosyl-L-methionine</name>
        <dbReference type="ChEBI" id="CHEBI:59789"/>
    </ligand>
</feature>
<name>A0ABS9EPA4_9BACT</name>
<dbReference type="SUPFAM" id="SSF53335">
    <property type="entry name" value="S-adenosyl-L-methionine-dependent methyltransferases"/>
    <property type="match status" value="1"/>
</dbReference>
<dbReference type="CDD" id="cd02440">
    <property type="entry name" value="AdoMet_MTases"/>
    <property type="match status" value="1"/>
</dbReference>
<dbReference type="InterPro" id="IPR004498">
    <property type="entry name" value="Ribosomal_PrmA_MeTrfase"/>
</dbReference>
<keyword evidence="2 6" id="KW-0963">Cytoplasm</keyword>
<dbReference type="GO" id="GO:0005840">
    <property type="term" value="C:ribosome"/>
    <property type="evidence" value="ECO:0007669"/>
    <property type="project" value="UniProtKB-KW"/>
</dbReference>
<organism evidence="7 8">
    <name type="scientific">Dethiosulfovibrio marinus</name>
    <dbReference type="NCBI Taxonomy" id="133532"/>
    <lineage>
        <taxon>Bacteria</taxon>
        <taxon>Thermotogati</taxon>
        <taxon>Synergistota</taxon>
        <taxon>Synergistia</taxon>
        <taxon>Synergistales</taxon>
        <taxon>Dethiosulfovibrionaceae</taxon>
        <taxon>Dethiosulfovibrio</taxon>
    </lineage>
</organism>
<dbReference type="GO" id="GO:0032259">
    <property type="term" value="P:methylation"/>
    <property type="evidence" value="ECO:0007669"/>
    <property type="project" value="UniProtKB-KW"/>
</dbReference>
<evidence type="ECO:0000256" key="5">
    <source>
        <dbReference type="ARBA" id="ARBA00022691"/>
    </source>
</evidence>
<evidence type="ECO:0000256" key="4">
    <source>
        <dbReference type="ARBA" id="ARBA00022679"/>
    </source>
</evidence>
<evidence type="ECO:0000256" key="2">
    <source>
        <dbReference type="ARBA" id="ARBA00022490"/>
    </source>
</evidence>
<dbReference type="RefSeq" id="WP_236098337.1">
    <property type="nucleotide sequence ID" value="NZ_JAKGUD010000002.1"/>
</dbReference>
<comment type="function">
    <text evidence="6">Methylates ribosomal protein L11.</text>
</comment>
<dbReference type="GO" id="GO:0008168">
    <property type="term" value="F:methyltransferase activity"/>
    <property type="evidence" value="ECO:0007669"/>
    <property type="project" value="UniProtKB-KW"/>
</dbReference>
<keyword evidence="3 6" id="KW-0489">Methyltransferase</keyword>
<dbReference type="PANTHER" id="PTHR43648">
    <property type="entry name" value="ELECTRON TRANSFER FLAVOPROTEIN BETA SUBUNIT LYSINE METHYLTRANSFERASE"/>
    <property type="match status" value="1"/>
</dbReference>
<keyword evidence="7" id="KW-0687">Ribonucleoprotein</keyword>
<evidence type="ECO:0000313" key="7">
    <source>
        <dbReference type="EMBL" id="MCF4141710.1"/>
    </source>
</evidence>